<evidence type="ECO:0000313" key="2">
    <source>
        <dbReference type="Proteomes" id="UP000460257"/>
    </source>
</evidence>
<dbReference type="InterPro" id="IPR015231">
    <property type="entry name" value="DUF1934"/>
</dbReference>
<dbReference type="SUPFAM" id="SSF50814">
    <property type="entry name" value="Lipocalins"/>
    <property type="match status" value="1"/>
</dbReference>
<evidence type="ECO:0000313" key="1">
    <source>
        <dbReference type="EMBL" id="MQN02313.1"/>
    </source>
</evidence>
<comment type="caution">
    <text evidence="1">The sequence shown here is derived from an EMBL/GenBank/DDBJ whole genome shotgun (WGS) entry which is preliminary data.</text>
</comment>
<name>A0A6N7J2L1_9FIRM</name>
<dbReference type="InterPro" id="IPR012674">
    <property type="entry name" value="Calycin"/>
</dbReference>
<keyword evidence="2" id="KW-1185">Reference proteome</keyword>
<dbReference type="AlphaFoldDB" id="A0A6N7J2L1"/>
<accession>A0A6N7J2L1</accession>
<dbReference type="Proteomes" id="UP000460257">
    <property type="component" value="Unassembled WGS sequence"/>
</dbReference>
<proteinExistence type="predicted"/>
<gene>
    <name evidence="1" type="ORF">FRC54_10580</name>
</gene>
<sequence length="138" mass="15391">MTSDVNVHLKSVQKAGDTTDVNESDFSGRLSVSPDGRFMLRFESSEEGRSTKTVIKSMDSSHVTVTRSGLVTTKMEFDADAPTPFIYHTPFGSFEFMLKTFDISRFVGVEPSLELSLNYALFNMGDRVSENSIELMAR</sequence>
<dbReference type="Pfam" id="PF09148">
    <property type="entry name" value="DUF1934"/>
    <property type="match status" value="1"/>
</dbReference>
<dbReference type="Gene3D" id="2.40.128.20">
    <property type="match status" value="1"/>
</dbReference>
<reference evidence="1" key="1">
    <citation type="journal article" date="2020" name="Appl. Environ. Microbiol.">
        <title>Medium-Chain Fatty Acid Synthesis by 'Candidatus Weimeria bifida' gen. nov., sp. nov., and 'Candidatus Pseudoramibacter fermentans' sp. nov.</title>
        <authorList>
            <person name="Scarborough M.J."/>
            <person name="Myers K.S."/>
            <person name="Donohue T.J."/>
            <person name="Noguera D.R."/>
        </authorList>
    </citation>
    <scope>NUCLEOTIDE SEQUENCE</scope>
    <source>
        <strain evidence="1">LCO1.1</strain>
    </source>
</reference>
<protein>
    <submittedName>
        <fullName evidence="1">DUF1934 domain-containing protein</fullName>
    </submittedName>
</protein>
<dbReference type="EMBL" id="VOGC01000009">
    <property type="protein sequence ID" value="MQN02313.1"/>
    <property type="molecule type" value="Genomic_DNA"/>
</dbReference>
<organism evidence="1 2">
    <name type="scientific">Candidatus Weimeria bifida</name>
    <dbReference type="NCBI Taxonomy" id="2599074"/>
    <lineage>
        <taxon>Bacteria</taxon>
        <taxon>Bacillati</taxon>
        <taxon>Bacillota</taxon>
        <taxon>Clostridia</taxon>
        <taxon>Lachnospirales</taxon>
        <taxon>Lachnospiraceae</taxon>
        <taxon>Candidatus Weimeria</taxon>
    </lineage>
</organism>